<feature type="domain" description="ParB-like N-terminal" evidence="1">
    <location>
        <begin position="3"/>
        <end position="102"/>
    </location>
</feature>
<gene>
    <name evidence="2" type="ORF">COX44_03385</name>
</gene>
<protein>
    <recommendedName>
        <fullName evidence="1">ParB-like N-terminal domain-containing protein</fullName>
    </recommendedName>
</protein>
<dbReference type="InterPro" id="IPR036086">
    <property type="entry name" value="ParB/Sulfiredoxin_sf"/>
</dbReference>
<proteinExistence type="predicted"/>
<dbReference type="Gene3D" id="3.90.1530.10">
    <property type="entry name" value="Conserved hypothetical protein from pyrococcus furiosus pfu- 392566-001, ParB domain"/>
    <property type="match status" value="1"/>
</dbReference>
<dbReference type="SMART" id="SM00470">
    <property type="entry name" value="ParB"/>
    <property type="match status" value="1"/>
</dbReference>
<comment type="caution">
    <text evidence="2">The sequence shown here is derived from an EMBL/GenBank/DDBJ whole genome shotgun (WGS) entry which is preliminary data.</text>
</comment>
<dbReference type="EMBL" id="PCRH01000072">
    <property type="protein sequence ID" value="PIP16808.1"/>
    <property type="molecule type" value="Genomic_DNA"/>
</dbReference>
<reference evidence="2 3" key="1">
    <citation type="submission" date="2017-09" db="EMBL/GenBank/DDBJ databases">
        <title>Depth-based differentiation of microbial function through sediment-hosted aquifers and enrichment of novel symbionts in the deep terrestrial subsurface.</title>
        <authorList>
            <person name="Probst A.J."/>
            <person name="Ladd B."/>
            <person name="Jarett J.K."/>
            <person name="Geller-Mcgrath D.E."/>
            <person name="Sieber C.M."/>
            <person name="Emerson J.B."/>
            <person name="Anantharaman K."/>
            <person name="Thomas B.C."/>
            <person name="Malmstrom R."/>
            <person name="Stieglmeier M."/>
            <person name="Klingl A."/>
            <person name="Woyke T."/>
            <person name="Ryan C.M."/>
            <person name="Banfield J.F."/>
        </authorList>
    </citation>
    <scope>NUCLEOTIDE SEQUENCE [LARGE SCALE GENOMIC DNA]</scope>
    <source>
        <strain evidence="2">CG23_combo_of_CG06-09_8_20_14_all_37_13</strain>
    </source>
</reference>
<name>A0A2G9YC56_9BACT</name>
<evidence type="ECO:0000313" key="2">
    <source>
        <dbReference type="EMBL" id="PIP16808.1"/>
    </source>
</evidence>
<dbReference type="InterPro" id="IPR003115">
    <property type="entry name" value="ParB_N"/>
</dbReference>
<evidence type="ECO:0000259" key="1">
    <source>
        <dbReference type="SMART" id="SM00470"/>
    </source>
</evidence>
<sequence length="147" mass="17369">MIIKIPIEKLLPHENIFKNHFQKLFEEIKNDGFLLRPIAVSKLDNSGQPGYFLIHDGHHRTKSLKRLGCKYIMAKVIDFWSDKVKVFYYYQLDKEFPKEKVVQLALKRKNLKPRTTKHFILSGSEFLPFHDNDIVEPKICTSLNKLK</sequence>
<dbReference type="Pfam" id="PF02195">
    <property type="entry name" value="ParB_N"/>
    <property type="match status" value="1"/>
</dbReference>
<dbReference type="SUPFAM" id="SSF110849">
    <property type="entry name" value="ParB/Sulfiredoxin"/>
    <property type="match status" value="1"/>
</dbReference>
<accession>A0A2G9YC56</accession>
<dbReference type="Proteomes" id="UP000231480">
    <property type="component" value="Unassembled WGS sequence"/>
</dbReference>
<organism evidence="2 3">
    <name type="scientific">Candidatus Portnoybacteria bacterium CG23_combo_of_CG06-09_8_20_14_all_37_13</name>
    <dbReference type="NCBI Taxonomy" id="1974819"/>
    <lineage>
        <taxon>Bacteria</taxon>
        <taxon>Candidatus Portnoyibacteriota</taxon>
    </lineage>
</organism>
<evidence type="ECO:0000313" key="3">
    <source>
        <dbReference type="Proteomes" id="UP000231480"/>
    </source>
</evidence>
<dbReference type="AlphaFoldDB" id="A0A2G9YC56"/>